<dbReference type="EMBL" id="JAGGLG010000043">
    <property type="protein sequence ID" value="MBP2020011.1"/>
    <property type="molecule type" value="Genomic_DNA"/>
</dbReference>
<dbReference type="Gene3D" id="1.10.1740.10">
    <property type="match status" value="1"/>
</dbReference>
<evidence type="ECO:0000256" key="2">
    <source>
        <dbReference type="ARBA" id="ARBA00023015"/>
    </source>
</evidence>
<dbReference type="InterPro" id="IPR013325">
    <property type="entry name" value="RNA_pol_sigma_r2"/>
</dbReference>
<gene>
    <name evidence="7" type="ORF">J2Z79_003458</name>
</gene>
<feature type="domain" description="RNA polymerase sigma-70 region 2" evidence="5">
    <location>
        <begin position="10"/>
        <end position="78"/>
    </location>
</feature>
<dbReference type="NCBIfam" id="TIGR02937">
    <property type="entry name" value="sigma70-ECF"/>
    <property type="match status" value="1"/>
</dbReference>
<dbReference type="Pfam" id="PF04542">
    <property type="entry name" value="Sigma70_r2"/>
    <property type="match status" value="1"/>
</dbReference>
<protein>
    <submittedName>
        <fullName evidence="7">RNA polymerase sigma-70 factor (ECF subfamily)</fullName>
    </submittedName>
</protein>
<sequence>MSMEERFFALYRPEQGRLYRTAWAILGNEADAADALQEATIRAYRAFDQLKGGDVAFPAWMRRILVNTCTQILRKRMRVIPVEKPEDLGPHGSVETELPYDGDVWDAVRSLDERYRVVVVLRFLNDMQLDEIARVLDIPLGTVKSRLHAAMKLLRNHLNAVEARKEGRGVDAV</sequence>
<dbReference type="SUPFAM" id="SSF88659">
    <property type="entry name" value="Sigma3 and sigma4 domains of RNA polymerase sigma factors"/>
    <property type="match status" value="1"/>
</dbReference>
<evidence type="ECO:0000313" key="7">
    <source>
        <dbReference type="EMBL" id="MBP2020011.1"/>
    </source>
</evidence>
<feature type="domain" description="RNA polymerase sigma factor 70 region 4 type 2" evidence="6">
    <location>
        <begin position="104"/>
        <end position="154"/>
    </location>
</feature>
<comment type="similarity">
    <text evidence="1">Belongs to the sigma-70 factor family. ECF subfamily.</text>
</comment>
<evidence type="ECO:0000313" key="8">
    <source>
        <dbReference type="Proteomes" id="UP001519289"/>
    </source>
</evidence>
<dbReference type="PANTHER" id="PTHR43133:SF51">
    <property type="entry name" value="RNA POLYMERASE SIGMA FACTOR"/>
    <property type="match status" value="1"/>
</dbReference>
<dbReference type="InterPro" id="IPR013249">
    <property type="entry name" value="RNA_pol_sigma70_r4_t2"/>
</dbReference>
<dbReference type="CDD" id="cd06171">
    <property type="entry name" value="Sigma70_r4"/>
    <property type="match status" value="1"/>
</dbReference>
<dbReference type="InterPro" id="IPR039425">
    <property type="entry name" value="RNA_pol_sigma-70-like"/>
</dbReference>
<dbReference type="InterPro" id="IPR014284">
    <property type="entry name" value="RNA_pol_sigma-70_dom"/>
</dbReference>
<dbReference type="InterPro" id="IPR036388">
    <property type="entry name" value="WH-like_DNA-bd_sf"/>
</dbReference>
<proteinExistence type="inferred from homology"/>
<evidence type="ECO:0000256" key="3">
    <source>
        <dbReference type="ARBA" id="ARBA00023082"/>
    </source>
</evidence>
<dbReference type="InterPro" id="IPR013324">
    <property type="entry name" value="RNA_pol_sigma_r3/r4-like"/>
</dbReference>
<evidence type="ECO:0000259" key="6">
    <source>
        <dbReference type="Pfam" id="PF08281"/>
    </source>
</evidence>
<dbReference type="Proteomes" id="UP001519289">
    <property type="component" value="Unassembled WGS sequence"/>
</dbReference>
<dbReference type="Pfam" id="PF08281">
    <property type="entry name" value="Sigma70_r4_2"/>
    <property type="match status" value="1"/>
</dbReference>
<keyword evidence="2" id="KW-0805">Transcription regulation</keyword>
<organism evidence="7 8">
    <name type="scientific">Symbiobacterium terraclitae</name>
    <dbReference type="NCBI Taxonomy" id="557451"/>
    <lineage>
        <taxon>Bacteria</taxon>
        <taxon>Bacillati</taxon>
        <taxon>Bacillota</taxon>
        <taxon>Clostridia</taxon>
        <taxon>Eubacteriales</taxon>
        <taxon>Symbiobacteriaceae</taxon>
        <taxon>Symbiobacterium</taxon>
    </lineage>
</organism>
<keyword evidence="3" id="KW-0731">Sigma factor</keyword>
<dbReference type="PANTHER" id="PTHR43133">
    <property type="entry name" value="RNA POLYMERASE ECF-TYPE SIGMA FACTO"/>
    <property type="match status" value="1"/>
</dbReference>
<comment type="caution">
    <text evidence="7">The sequence shown here is derived from an EMBL/GenBank/DDBJ whole genome shotgun (WGS) entry which is preliminary data.</text>
</comment>
<keyword evidence="8" id="KW-1185">Reference proteome</keyword>
<name>A0ABS4JYS5_9FIRM</name>
<accession>A0ABS4JYS5</accession>
<reference evidence="7 8" key="1">
    <citation type="submission" date="2021-03" db="EMBL/GenBank/DDBJ databases">
        <title>Genomic Encyclopedia of Type Strains, Phase IV (KMG-IV): sequencing the most valuable type-strain genomes for metagenomic binning, comparative biology and taxonomic classification.</title>
        <authorList>
            <person name="Goeker M."/>
        </authorList>
    </citation>
    <scope>NUCLEOTIDE SEQUENCE [LARGE SCALE GENOMIC DNA]</scope>
    <source>
        <strain evidence="7 8">DSM 27138</strain>
    </source>
</reference>
<dbReference type="Gene3D" id="1.10.10.10">
    <property type="entry name" value="Winged helix-like DNA-binding domain superfamily/Winged helix DNA-binding domain"/>
    <property type="match status" value="1"/>
</dbReference>
<keyword evidence="4" id="KW-0804">Transcription</keyword>
<dbReference type="SUPFAM" id="SSF88946">
    <property type="entry name" value="Sigma2 domain of RNA polymerase sigma factors"/>
    <property type="match status" value="1"/>
</dbReference>
<evidence type="ECO:0000256" key="4">
    <source>
        <dbReference type="ARBA" id="ARBA00023163"/>
    </source>
</evidence>
<evidence type="ECO:0000256" key="1">
    <source>
        <dbReference type="ARBA" id="ARBA00010641"/>
    </source>
</evidence>
<dbReference type="InterPro" id="IPR007627">
    <property type="entry name" value="RNA_pol_sigma70_r2"/>
</dbReference>
<evidence type="ECO:0000259" key="5">
    <source>
        <dbReference type="Pfam" id="PF04542"/>
    </source>
</evidence>